<accession>A0A0G1L2X2</accession>
<dbReference type="SUPFAM" id="SSF52374">
    <property type="entry name" value="Nucleotidylyl transferase"/>
    <property type="match status" value="1"/>
</dbReference>
<dbReference type="GO" id="GO:0003723">
    <property type="term" value="F:RNA binding"/>
    <property type="evidence" value="ECO:0007669"/>
    <property type="project" value="UniProtKB-KW"/>
</dbReference>
<keyword evidence="3 10" id="KW-0547">Nucleotide-binding</keyword>
<organism evidence="12 13">
    <name type="scientific">Candidatus Giovannonibacteria bacterium GW2011_GWA2_44_26</name>
    <dbReference type="NCBI Taxonomy" id="1618648"/>
    <lineage>
        <taxon>Bacteria</taxon>
        <taxon>Candidatus Giovannoniibacteriota</taxon>
    </lineage>
</organism>
<proteinExistence type="inferred from homology"/>
<feature type="domain" description="RNA-binding S4" evidence="11">
    <location>
        <begin position="334"/>
        <end position="373"/>
    </location>
</feature>
<keyword evidence="5 10" id="KW-0648">Protein biosynthesis</keyword>
<evidence type="ECO:0000256" key="7">
    <source>
        <dbReference type="ARBA" id="ARBA00048248"/>
    </source>
</evidence>
<comment type="similarity">
    <text evidence="10">Belongs to the class-I aminoacyl-tRNA synthetase family.</text>
</comment>
<evidence type="ECO:0000256" key="4">
    <source>
        <dbReference type="ARBA" id="ARBA00022840"/>
    </source>
</evidence>
<protein>
    <recommendedName>
        <fullName evidence="1 8">Tyrosine--tRNA ligase</fullName>
        <ecNumber evidence="1 8">6.1.1.1</ecNumber>
    </recommendedName>
</protein>
<dbReference type="InterPro" id="IPR002942">
    <property type="entry name" value="S4_RNA-bd"/>
</dbReference>
<dbReference type="PROSITE" id="PS00178">
    <property type="entry name" value="AA_TRNA_LIGASE_I"/>
    <property type="match status" value="1"/>
</dbReference>
<keyword evidence="9" id="KW-0694">RNA-binding</keyword>
<dbReference type="NCBIfam" id="TIGR00234">
    <property type="entry name" value="tyrS"/>
    <property type="match status" value="1"/>
</dbReference>
<evidence type="ECO:0000313" key="13">
    <source>
        <dbReference type="Proteomes" id="UP000033945"/>
    </source>
</evidence>
<evidence type="ECO:0000256" key="3">
    <source>
        <dbReference type="ARBA" id="ARBA00022741"/>
    </source>
</evidence>
<dbReference type="Pfam" id="PF01479">
    <property type="entry name" value="S4"/>
    <property type="match status" value="1"/>
</dbReference>
<dbReference type="InterPro" id="IPR002305">
    <property type="entry name" value="aa-tRNA-synth_Ic"/>
</dbReference>
<dbReference type="PRINTS" id="PR01040">
    <property type="entry name" value="TRNASYNTHTYR"/>
</dbReference>
<dbReference type="EC" id="6.1.1.1" evidence="1 8"/>
<dbReference type="EMBL" id="LCIT01000007">
    <property type="protein sequence ID" value="KKT62977.1"/>
    <property type="molecule type" value="Genomic_DNA"/>
</dbReference>
<evidence type="ECO:0000256" key="10">
    <source>
        <dbReference type="RuleBase" id="RU363036"/>
    </source>
</evidence>
<dbReference type="PANTHER" id="PTHR11766">
    <property type="entry name" value="TYROSYL-TRNA SYNTHETASE"/>
    <property type="match status" value="1"/>
</dbReference>
<dbReference type="Pfam" id="PF00579">
    <property type="entry name" value="tRNA-synt_1b"/>
    <property type="match status" value="1"/>
</dbReference>
<dbReference type="Gene3D" id="3.10.290.10">
    <property type="entry name" value="RNA-binding S4 domain"/>
    <property type="match status" value="1"/>
</dbReference>
<dbReference type="PROSITE" id="PS50889">
    <property type="entry name" value="S4"/>
    <property type="match status" value="1"/>
</dbReference>
<evidence type="ECO:0000256" key="9">
    <source>
        <dbReference type="PROSITE-ProRule" id="PRU00182"/>
    </source>
</evidence>
<dbReference type="PATRIC" id="fig|1618648.3.peg.531"/>
<dbReference type="InterPro" id="IPR002307">
    <property type="entry name" value="Tyr-tRNA-ligase"/>
</dbReference>
<evidence type="ECO:0000313" key="12">
    <source>
        <dbReference type="EMBL" id="KKT62977.1"/>
    </source>
</evidence>
<dbReference type="Gene3D" id="3.40.50.620">
    <property type="entry name" value="HUPs"/>
    <property type="match status" value="1"/>
</dbReference>
<keyword evidence="2 10" id="KW-0436">Ligase</keyword>
<comment type="catalytic activity">
    <reaction evidence="7">
        <text>tRNA(Tyr) + L-tyrosine + ATP = L-tyrosyl-tRNA(Tyr) + AMP + diphosphate + H(+)</text>
        <dbReference type="Rhea" id="RHEA:10220"/>
        <dbReference type="Rhea" id="RHEA-COMP:9706"/>
        <dbReference type="Rhea" id="RHEA-COMP:9707"/>
        <dbReference type="ChEBI" id="CHEBI:15378"/>
        <dbReference type="ChEBI" id="CHEBI:30616"/>
        <dbReference type="ChEBI" id="CHEBI:33019"/>
        <dbReference type="ChEBI" id="CHEBI:58315"/>
        <dbReference type="ChEBI" id="CHEBI:78442"/>
        <dbReference type="ChEBI" id="CHEBI:78536"/>
        <dbReference type="ChEBI" id="CHEBI:456215"/>
        <dbReference type="EC" id="6.1.1.1"/>
    </reaction>
</comment>
<evidence type="ECO:0000256" key="5">
    <source>
        <dbReference type="ARBA" id="ARBA00022917"/>
    </source>
</evidence>
<dbReference type="GO" id="GO:0004831">
    <property type="term" value="F:tyrosine-tRNA ligase activity"/>
    <property type="evidence" value="ECO:0007669"/>
    <property type="project" value="UniProtKB-UniRule"/>
</dbReference>
<evidence type="ECO:0000256" key="2">
    <source>
        <dbReference type="ARBA" id="ARBA00022598"/>
    </source>
</evidence>
<sequence>MKINEEKIKEILERGVTEVIDKEHLKAALKSGKKLRVKLGIDPTAPDLHLGHAVLLRKLRQFQNAGHQILLIIGDFTARIGDPSGREDARKTLSEREIKNNFKKYLISAGKIINIKKSKIYHNSQWYKQDGVAKLLKLLGAGSIQQAIRREDFQKRLKNGDDVTLLEAFYSLLQGYDSVAVKADVELGGADQKLNILAGRRIQRHFGMPEQDIVILPLLEGTDGVRKMSKSFGNYISLDEKPDNIFGKIMSLPDNLLEKYFLLSTDIPAEETKKFLNRPFEAKKTLACEIVKLYHGENAAKKAREYFEKTFSKKEIPENLKIYRAKINAEWASFLVREKLALSRSEAKRLIENGGLDFNGRKIARASEQISESGTVKIGKHKFIKIDVRV</sequence>
<evidence type="ECO:0000256" key="6">
    <source>
        <dbReference type="ARBA" id="ARBA00023146"/>
    </source>
</evidence>
<dbReference type="SUPFAM" id="SSF55174">
    <property type="entry name" value="Alpha-L RNA-binding motif"/>
    <property type="match status" value="1"/>
</dbReference>
<keyword evidence="6 10" id="KW-0030">Aminoacyl-tRNA synthetase</keyword>
<dbReference type="InterPro" id="IPR001412">
    <property type="entry name" value="aa-tRNA-synth_I_CS"/>
</dbReference>
<dbReference type="InterPro" id="IPR036986">
    <property type="entry name" value="S4_RNA-bd_sf"/>
</dbReference>
<evidence type="ECO:0000256" key="1">
    <source>
        <dbReference type="ARBA" id="ARBA00013160"/>
    </source>
</evidence>
<dbReference type="GO" id="GO:0005829">
    <property type="term" value="C:cytosol"/>
    <property type="evidence" value="ECO:0007669"/>
    <property type="project" value="TreeGrafter"/>
</dbReference>
<dbReference type="AlphaFoldDB" id="A0A0G1L2X2"/>
<dbReference type="InterPro" id="IPR014729">
    <property type="entry name" value="Rossmann-like_a/b/a_fold"/>
</dbReference>
<evidence type="ECO:0000259" key="11">
    <source>
        <dbReference type="Pfam" id="PF01479"/>
    </source>
</evidence>
<dbReference type="Proteomes" id="UP000033945">
    <property type="component" value="Unassembled WGS sequence"/>
</dbReference>
<gene>
    <name evidence="12" type="ORF">UW55_C0007G0017</name>
</gene>
<reference evidence="12 13" key="1">
    <citation type="journal article" date="2015" name="Nature">
        <title>rRNA introns, odd ribosomes, and small enigmatic genomes across a large radiation of phyla.</title>
        <authorList>
            <person name="Brown C.T."/>
            <person name="Hug L.A."/>
            <person name="Thomas B.C."/>
            <person name="Sharon I."/>
            <person name="Castelle C.J."/>
            <person name="Singh A."/>
            <person name="Wilkins M.J."/>
            <person name="Williams K.H."/>
            <person name="Banfield J.F."/>
        </authorList>
    </citation>
    <scope>NUCLEOTIDE SEQUENCE [LARGE SCALE GENOMIC DNA]</scope>
</reference>
<evidence type="ECO:0000256" key="8">
    <source>
        <dbReference type="NCBIfam" id="TIGR00234"/>
    </source>
</evidence>
<dbReference type="Gene3D" id="1.10.240.10">
    <property type="entry name" value="Tyrosyl-Transfer RNA Synthetase"/>
    <property type="match status" value="1"/>
</dbReference>
<dbReference type="CDD" id="cd00165">
    <property type="entry name" value="S4"/>
    <property type="match status" value="1"/>
</dbReference>
<dbReference type="PANTHER" id="PTHR11766:SF1">
    <property type="entry name" value="TYROSINE--TRNA LIGASE"/>
    <property type="match status" value="1"/>
</dbReference>
<keyword evidence="4 10" id="KW-0067">ATP-binding</keyword>
<dbReference type="GO" id="GO:0006437">
    <property type="term" value="P:tyrosyl-tRNA aminoacylation"/>
    <property type="evidence" value="ECO:0007669"/>
    <property type="project" value="UniProtKB-UniRule"/>
</dbReference>
<dbReference type="GO" id="GO:0005524">
    <property type="term" value="F:ATP binding"/>
    <property type="evidence" value="ECO:0007669"/>
    <property type="project" value="UniProtKB-KW"/>
</dbReference>
<comment type="caution">
    <text evidence="12">The sequence shown here is derived from an EMBL/GenBank/DDBJ whole genome shotgun (WGS) entry which is preliminary data.</text>
</comment>
<name>A0A0G1L2X2_9BACT</name>
<dbReference type="InterPro" id="IPR024088">
    <property type="entry name" value="Tyr-tRNA-ligase_bac-type"/>
</dbReference>